<dbReference type="AlphaFoldDB" id="A0A0W0FLZ2"/>
<organism evidence="1 2">
    <name type="scientific">Moniliophthora roreri</name>
    <name type="common">Frosty pod rot fungus</name>
    <name type="synonym">Monilia roreri</name>
    <dbReference type="NCBI Taxonomy" id="221103"/>
    <lineage>
        <taxon>Eukaryota</taxon>
        <taxon>Fungi</taxon>
        <taxon>Dikarya</taxon>
        <taxon>Basidiomycota</taxon>
        <taxon>Agaricomycotina</taxon>
        <taxon>Agaricomycetes</taxon>
        <taxon>Agaricomycetidae</taxon>
        <taxon>Agaricales</taxon>
        <taxon>Marasmiineae</taxon>
        <taxon>Marasmiaceae</taxon>
        <taxon>Moniliophthora</taxon>
    </lineage>
</organism>
<dbReference type="EMBL" id="LATX01001854">
    <property type="protein sequence ID" value="KTB37325.1"/>
    <property type="molecule type" value="Genomic_DNA"/>
</dbReference>
<name>A0A0W0FLZ2_MONRR</name>
<evidence type="ECO:0000313" key="1">
    <source>
        <dbReference type="EMBL" id="KTB37325.1"/>
    </source>
</evidence>
<accession>A0A0W0FLZ2</accession>
<protein>
    <submittedName>
        <fullName evidence="1">Uncharacterized protein</fullName>
    </submittedName>
</protein>
<gene>
    <name evidence="1" type="ORF">WG66_10098</name>
</gene>
<reference evidence="1 2" key="1">
    <citation type="submission" date="2015-12" db="EMBL/GenBank/DDBJ databases">
        <title>Draft genome sequence of Moniliophthora roreri, the causal agent of frosty pod rot of cacao.</title>
        <authorList>
            <person name="Aime M.C."/>
            <person name="Diaz-Valderrama J.R."/>
            <person name="Kijpornyongpan T."/>
            <person name="Phillips-Mora W."/>
        </authorList>
    </citation>
    <scope>NUCLEOTIDE SEQUENCE [LARGE SCALE GENOMIC DNA]</scope>
    <source>
        <strain evidence="1 2">MCA 2952</strain>
    </source>
</reference>
<sequence length="31" mass="3396">MIFIIVSLTICDIVFSTFGTIGISNYTNPTN</sequence>
<evidence type="ECO:0000313" key="2">
    <source>
        <dbReference type="Proteomes" id="UP000054988"/>
    </source>
</evidence>
<comment type="caution">
    <text evidence="1">The sequence shown here is derived from an EMBL/GenBank/DDBJ whole genome shotgun (WGS) entry which is preliminary data.</text>
</comment>
<dbReference type="Proteomes" id="UP000054988">
    <property type="component" value="Unassembled WGS sequence"/>
</dbReference>
<proteinExistence type="predicted"/>